<dbReference type="InterPro" id="IPR050176">
    <property type="entry name" value="LTTR"/>
</dbReference>
<evidence type="ECO:0000256" key="1">
    <source>
        <dbReference type="ARBA" id="ARBA00009437"/>
    </source>
</evidence>
<protein>
    <submittedName>
        <fullName evidence="6">DNA-binding transcriptional regulator, LysR family</fullName>
    </submittedName>
</protein>
<sequence>MKISFDINMLKTFALVAQDLNFTLVAEKRNTVQSAVSAQIRKLEEALGQPMLSRGRGQSMHLTPEGEAFLIYARRILALSEEAIETVRTTNSRQILRLGTTTTLAMSIVSNVLRTFARQRPDVQIQIQCDRSDSLLQRLEEGEIDVAFMMDQGRHALRSFVHSMDLEWVCSPDFALPDEGPIPLAFLTDGRDLRQYALTALDTAGQQGHITHLSPHPVGVRSLVQAGLALTVMPRLTIVEPLVPASGTFNLPKLSPIALAAYHAPREGVSCADDLLHLLETAAK</sequence>
<dbReference type="SUPFAM" id="SSF46785">
    <property type="entry name" value="Winged helix' DNA-binding domain"/>
    <property type="match status" value="1"/>
</dbReference>
<dbReference type="OrthoDB" id="9789529at2"/>
<gene>
    <name evidence="6" type="ORF">SAMN06265368_2390</name>
</gene>
<reference evidence="6 7" key="1">
    <citation type="submission" date="2017-09" db="EMBL/GenBank/DDBJ databases">
        <authorList>
            <person name="Ehlers B."/>
            <person name="Leendertz F.H."/>
        </authorList>
    </citation>
    <scope>NUCLEOTIDE SEQUENCE [LARGE SCALE GENOMIC DNA]</scope>
    <source>
        <strain evidence="6 7">DSM 18289</strain>
    </source>
</reference>
<dbReference type="GO" id="GO:0003677">
    <property type="term" value="F:DNA binding"/>
    <property type="evidence" value="ECO:0007669"/>
    <property type="project" value="UniProtKB-KW"/>
</dbReference>
<keyword evidence="4" id="KW-0804">Transcription</keyword>
<evidence type="ECO:0000313" key="7">
    <source>
        <dbReference type="Proteomes" id="UP000219439"/>
    </source>
</evidence>
<evidence type="ECO:0000256" key="3">
    <source>
        <dbReference type="ARBA" id="ARBA00023125"/>
    </source>
</evidence>
<dbReference type="InterPro" id="IPR036388">
    <property type="entry name" value="WH-like_DNA-bd_sf"/>
</dbReference>
<evidence type="ECO:0000256" key="2">
    <source>
        <dbReference type="ARBA" id="ARBA00023015"/>
    </source>
</evidence>
<dbReference type="AlphaFoldDB" id="A0A285PCY7"/>
<feature type="domain" description="HTH lysR-type" evidence="5">
    <location>
        <begin position="5"/>
        <end position="63"/>
    </location>
</feature>
<comment type="similarity">
    <text evidence="1">Belongs to the LysR transcriptional regulatory family.</text>
</comment>
<dbReference type="Gene3D" id="3.40.190.10">
    <property type="entry name" value="Periplasmic binding protein-like II"/>
    <property type="match status" value="2"/>
</dbReference>
<dbReference type="PANTHER" id="PTHR30579">
    <property type="entry name" value="TRANSCRIPTIONAL REGULATOR"/>
    <property type="match status" value="1"/>
</dbReference>
<name>A0A285PCY7_9HYPH</name>
<dbReference type="Gene3D" id="1.10.10.10">
    <property type="entry name" value="Winged helix-like DNA-binding domain superfamily/Winged helix DNA-binding domain"/>
    <property type="match status" value="1"/>
</dbReference>
<dbReference type="SUPFAM" id="SSF53850">
    <property type="entry name" value="Periplasmic binding protein-like II"/>
    <property type="match status" value="1"/>
</dbReference>
<dbReference type="Proteomes" id="UP000219439">
    <property type="component" value="Unassembled WGS sequence"/>
</dbReference>
<evidence type="ECO:0000259" key="5">
    <source>
        <dbReference type="PROSITE" id="PS50931"/>
    </source>
</evidence>
<dbReference type="PROSITE" id="PS50931">
    <property type="entry name" value="HTH_LYSR"/>
    <property type="match status" value="1"/>
</dbReference>
<dbReference type="InterPro" id="IPR005119">
    <property type="entry name" value="LysR_subst-bd"/>
</dbReference>
<keyword evidence="2" id="KW-0805">Transcription regulation</keyword>
<dbReference type="PANTHER" id="PTHR30579:SF7">
    <property type="entry name" value="HTH-TYPE TRANSCRIPTIONAL REGULATOR LRHA-RELATED"/>
    <property type="match status" value="1"/>
</dbReference>
<dbReference type="InterPro" id="IPR036390">
    <property type="entry name" value="WH_DNA-bd_sf"/>
</dbReference>
<dbReference type="InterPro" id="IPR000847">
    <property type="entry name" value="LysR_HTH_N"/>
</dbReference>
<dbReference type="GO" id="GO:0003700">
    <property type="term" value="F:DNA-binding transcription factor activity"/>
    <property type="evidence" value="ECO:0007669"/>
    <property type="project" value="InterPro"/>
</dbReference>
<dbReference type="Pfam" id="PF03466">
    <property type="entry name" value="LysR_substrate"/>
    <property type="match status" value="1"/>
</dbReference>
<dbReference type="EMBL" id="OBEL01000002">
    <property type="protein sequence ID" value="SNZ19308.1"/>
    <property type="molecule type" value="Genomic_DNA"/>
</dbReference>
<accession>A0A285PCY7</accession>
<keyword evidence="7" id="KW-1185">Reference proteome</keyword>
<organism evidence="6 7">
    <name type="scientific">Cohaesibacter gelatinilyticus</name>
    <dbReference type="NCBI Taxonomy" id="372072"/>
    <lineage>
        <taxon>Bacteria</taxon>
        <taxon>Pseudomonadati</taxon>
        <taxon>Pseudomonadota</taxon>
        <taxon>Alphaproteobacteria</taxon>
        <taxon>Hyphomicrobiales</taxon>
        <taxon>Cohaesibacteraceae</taxon>
    </lineage>
</organism>
<dbReference type="PRINTS" id="PR00039">
    <property type="entry name" value="HTHLYSR"/>
</dbReference>
<evidence type="ECO:0000313" key="6">
    <source>
        <dbReference type="EMBL" id="SNZ19308.1"/>
    </source>
</evidence>
<evidence type="ECO:0000256" key="4">
    <source>
        <dbReference type="ARBA" id="ARBA00023163"/>
    </source>
</evidence>
<keyword evidence="3 6" id="KW-0238">DNA-binding</keyword>
<proteinExistence type="inferred from homology"/>
<dbReference type="Pfam" id="PF00126">
    <property type="entry name" value="HTH_1"/>
    <property type="match status" value="1"/>
</dbReference>